<keyword evidence="2" id="KW-1185">Reference proteome</keyword>
<evidence type="ECO:0000313" key="1">
    <source>
        <dbReference type="EMBL" id="PKU59131.1"/>
    </source>
</evidence>
<dbReference type="Proteomes" id="UP000233837">
    <property type="component" value="Unassembled WGS sequence"/>
</dbReference>
<dbReference type="AlphaFoldDB" id="A0A2I0V6U8"/>
<proteinExistence type="predicted"/>
<reference evidence="1 2" key="2">
    <citation type="journal article" date="2017" name="Nature">
        <title>The Apostasia genome and the evolution of orchids.</title>
        <authorList>
            <person name="Zhang G.Q."/>
            <person name="Liu K.W."/>
            <person name="Li Z."/>
            <person name="Lohaus R."/>
            <person name="Hsiao Y.Y."/>
            <person name="Niu S.C."/>
            <person name="Wang J.Y."/>
            <person name="Lin Y.C."/>
            <person name="Xu Q."/>
            <person name="Chen L.J."/>
            <person name="Yoshida K."/>
            <person name="Fujiwara S."/>
            <person name="Wang Z.W."/>
            <person name="Zhang Y.Q."/>
            <person name="Mitsuda N."/>
            <person name="Wang M."/>
            <person name="Liu G.H."/>
            <person name="Pecoraro L."/>
            <person name="Huang H.X."/>
            <person name="Xiao X.J."/>
            <person name="Lin M."/>
            <person name="Wu X.Y."/>
            <person name="Wu W.L."/>
            <person name="Chen Y.Y."/>
            <person name="Chang S.B."/>
            <person name="Sakamoto S."/>
            <person name="Ohme-Takagi M."/>
            <person name="Yagi M."/>
            <person name="Zeng S.J."/>
            <person name="Shen C.Y."/>
            <person name="Yeh C.M."/>
            <person name="Luo Y.B."/>
            <person name="Tsai W.C."/>
            <person name="Van de Peer Y."/>
            <person name="Liu Z.J."/>
        </authorList>
    </citation>
    <scope>NUCLEOTIDE SEQUENCE [LARGE SCALE GENOMIC DNA]</scope>
    <source>
        <tissue evidence="1">The whole plant</tissue>
    </source>
</reference>
<dbReference type="EMBL" id="KZ504159">
    <property type="protein sequence ID" value="PKU59131.1"/>
    <property type="molecule type" value="Genomic_DNA"/>
</dbReference>
<gene>
    <name evidence="1" type="ORF">MA16_Dca014873</name>
</gene>
<evidence type="ECO:0000313" key="2">
    <source>
        <dbReference type="Proteomes" id="UP000233837"/>
    </source>
</evidence>
<protein>
    <submittedName>
        <fullName evidence="1">Uncharacterized protein</fullName>
    </submittedName>
</protein>
<name>A0A2I0V6U8_9ASPA</name>
<organism evidence="1 2">
    <name type="scientific">Dendrobium catenatum</name>
    <dbReference type="NCBI Taxonomy" id="906689"/>
    <lineage>
        <taxon>Eukaryota</taxon>
        <taxon>Viridiplantae</taxon>
        <taxon>Streptophyta</taxon>
        <taxon>Embryophyta</taxon>
        <taxon>Tracheophyta</taxon>
        <taxon>Spermatophyta</taxon>
        <taxon>Magnoliopsida</taxon>
        <taxon>Liliopsida</taxon>
        <taxon>Asparagales</taxon>
        <taxon>Orchidaceae</taxon>
        <taxon>Epidendroideae</taxon>
        <taxon>Malaxideae</taxon>
        <taxon>Dendrobiinae</taxon>
        <taxon>Dendrobium</taxon>
    </lineage>
</organism>
<accession>A0A2I0V6U8</accession>
<reference evidence="1 2" key="1">
    <citation type="journal article" date="2016" name="Sci. Rep.">
        <title>The Dendrobium catenatum Lindl. genome sequence provides insights into polysaccharide synthase, floral development and adaptive evolution.</title>
        <authorList>
            <person name="Zhang G.Q."/>
            <person name="Xu Q."/>
            <person name="Bian C."/>
            <person name="Tsai W.C."/>
            <person name="Yeh C.M."/>
            <person name="Liu K.W."/>
            <person name="Yoshida K."/>
            <person name="Zhang L.S."/>
            <person name="Chang S.B."/>
            <person name="Chen F."/>
            <person name="Shi Y."/>
            <person name="Su Y.Y."/>
            <person name="Zhang Y.Q."/>
            <person name="Chen L.J."/>
            <person name="Yin Y."/>
            <person name="Lin M."/>
            <person name="Huang H."/>
            <person name="Deng H."/>
            <person name="Wang Z.W."/>
            <person name="Zhu S.L."/>
            <person name="Zhao X."/>
            <person name="Deng C."/>
            <person name="Niu S.C."/>
            <person name="Huang J."/>
            <person name="Wang M."/>
            <person name="Liu G.H."/>
            <person name="Yang H.J."/>
            <person name="Xiao X.J."/>
            <person name="Hsiao Y.Y."/>
            <person name="Wu W.L."/>
            <person name="Chen Y.Y."/>
            <person name="Mitsuda N."/>
            <person name="Ohme-Takagi M."/>
            <person name="Luo Y.B."/>
            <person name="Van de Peer Y."/>
            <person name="Liu Z.J."/>
        </authorList>
    </citation>
    <scope>NUCLEOTIDE SEQUENCE [LARGE SCALE GENOMIC DNA]</scope>
    <source>
        <tissue evidence="1">The whole plant</tissue>
    </source>
</reference>
<sequence>MSGARGLVLGLLPAVFRRFKPPVKNHLSPSTKTAGKPTVHVYIRRFTGGLDTVVSPYELALVQDELKKIVKNLSISSVRTWKGRDDPSGRNLSREQVVRTLFNFVWTKFCQRANHPGTNFGSSGTISVNKYPIEIFWIHLKREKENSGEREREGKKGKSWFRRPRSDFRPSSQWEDLFVLQVGRGKFQQVIEVLCLLQDEAKGGRFSALPGVAKKGVCKGFSA</sequence>